<evidence type="ECO:0000313" key="2">
    <source>
        <dbReference type="Proteomes" id="UP000319499"/>
    </source>
</evidence>
<dbReference type="Proteomes" id="UP000319499">
    <property type="component" value="Unassembled WGS sequence"/>
</dbReference>
<reference evidence="1 2" key="1">
    <citation type="submission" date="2019-02" db="EMBL/GenBank/DDBJ databases">
        <title>Apibacter muscae sp. nov.: a novel member of the house fly microbiota.</title>
        <authorList>
            <person name="Park R."/>
        </authorList>
    </citation>
    <scope>NUCLEOTIDE SEQUENCE [LARGE SCALE GENOMIC DNA]</scope>
    <source>
        <strain evidence="1 2">AL1</strain>
    </source>
</reference>
<protein>
    <recommendedName>
        <fullName evidence="3">Lipoprotein</fullName>
    </recommendedName>
</protein>
<dbReference type="PROSITE" id="PS51257">
    <property type="entry name" value="PROKAR_LIPOPROTEIN"/>
    <property type="match status" value="1"/>
</dbReference>
<organism evidence="1 2">
    <name type="scientific">Apibacter muscae</name>
    <dbReference type="NCBI Taxonomy" id="2509004"/>
    <lineage>
        <taxon>Bacteria</taxon>
        <taxon>Pseudomonadati</taxon>
        <taxon>Bacteroidota</taxon>
        <taxon>Flavobacteriia</taxon>
        <taxon>Flavobacteriales</taxon>
        <taxon>Weeksellaceae</taxon>
        <taxon>Apibacter</taxon>
    </lineage>
</organism>
<name>A0A563D7I0_9FLAO</name>
<keyword evidence="2" id="KW-1185">Reference proteome</keyword>
<dbReference type="OrthoDB" id="9956504at2"/>
<evidence type="ECO:0000313" key="1">
    <source>
        <dbReference type="EMBL" id="TWP26140.1"/>
    </source>
</evidence>
<accession>A0A563D7I0</accession>
<proteinExistence type="predicted"/>
<sequence>MKKILFMSILTLLLSIMGCNREKQYLKDHKVILCYELNKKELTKEAKDFSNNSILGIEEASNIYKEFLVNKKELDSSKSNLNLSIHPKIIIDSNYVFSFYNMKQMKIAVFGIWINNANTGKITYNKDELWLNERDIKNNSIN</sequence>
<dbReference type="RefSeq" id="WP_146293526.1">
    <property type="nucleotide sequence ID" value="NZ_SELH01000026.1"/>
</dbReference>
<comment type="caution">
    <text evidence="1">The sequence shown here is derived from an EMBL/GenBank/DDBJ whole genome shotgun (WGS) entry which is preliminary data.</text>
</comment>
<dbReference type="EMBL" id="SELH01000026">
    <property type="protein sequence ID" value="TWP26140.1"/>
    <property type="molecule type" value="Genomic_DNA"/>
</dbReference>
<dbReference type="AlphaFoldDB" id="A0A563D7I0"/>
<gene>
    <name evidence="1" type="ORF">ETU09_10595</name>
</gene>
<evidence type="ECO:0008006" key="3">
    <source>
        <dbReference type="Google" id="ProtNLM"/>
    </source>
</evidence>